<sequence>MLIQMIHGRGGKGRAGVLVLFRSKSKKETQTIGVHLHKQLYQHFEFLCYQPQTKNGVDSFGGLGATLIDSLDTLYIMGLDEQFQRAREVVGGLLSTYDLSGDKIFLHKAKDIADRLLPAWDTQSGIPYNIINLAHGNAHNPRWTGGDSILADSATEQVEFIALSQRTGDPKYQQKVENVIAQLNKTFLAMACFPSILIRTEDSIILDHYFWGHGGQSRLFSVLR</sequence>
<gene>
    <name evidence="1" type="ORF">LOK49_LG12G02826</name>
</gene>
<protein>
    <submittedName>
        <fullName evidence="1">Mannosyl-oligosaccharide 1,2-alpha-mannosidase MNS2</fullName>
    </submittedName>
</protein>
<proteinExistence type="predicted"/>
<comment type="caution">
    <text evidence="1">The sequence shown here is derived from an EMBL/GenBank/DDBJ whole genome shotgun (WGS) entry which is preliminary data.</text>
</comment>
<dbReference type="Proteomes" id="UP001060215">
    <property type="component" value="Chromosome 13"/>
</dbReference>
<reference evidence="1 2" key="1">
    <citation type="journal article" date="2022" name="Plant J.">
        <title>Chromosome-level genome of Camellia lanceoleosa provides a valuable resource for understanding genome evolution and self-incompatibility.</title>
        <authorList>
            <person name="Gong W."/>
            <person name="Xiao S."/>
            <person name="Wang L."/>
            <person name="Liao Z."/>
            <person name="Chang Y."/>
            <person name="Mo W."/>
            <person name="Hu G."/>
            <person name="Li W."/>
            <person name="Zhao G."/>
            <person name="Zhu H."/>
            <person name="Hu X."/>
            <person name="Ji K."/>
            <person name="Xiang X."/>
            <person name="Song Q."/>
            <person name="Yuan D."/>
            <person name="Jin S."/>
            <person name="Zhang L."/>
        </authorList>
    </citation>
    <scope>NUCLEOTIDE SEQUENCE [LARGE SCALE GENOMIC DNA]</scope>
    <source>
        <strain evidence="1">SQ_2022a</strain>
    </source>
</reference>
<keyword evidence="2" id="KW-1185">Reference proteome</keyword>
<name>A0ACC0FRV7_9ERIC</name>
<evidence type="ECO:0000313" key="2">
    <source>
        <dbReference type="Proteomes" id="UP001060215"/>
    </source>
</evidence>
<dbReference type="EMBL" id="CM045770">
    <property type="protein sequence ID" value="KAI7991558.1"/>
    <property type="molecule type" value="Genomic_DNA"/>
</dbReference>
<evidence type="ECO:0000313" key="1">
    <source>
        <dbReference type="EMBL" id="KAI7991558.1"/>
    </source>
</evidence>
<accession>A0ACC0FRV7</accession>
<organism evidence="1 2">
    <name type="scientific">Camellia lanceoleosa</name>
    <dbReference type="NCBI Taxonomy" id="1840588"/>
    <lineage>
        <taxon>Eukaryota</taxon>
        <taxon>Viridiplantae</taxon>
        <taxon>Streptophyta</taxon>
        <taxon>Embryophyta</taxon>
        <taxon>Tracheophyta</taxon>
        <taxon>Spermatophyta</taxon>
        <taxon>Magnoliopsida</taxon>
        <taxon>eudicotyledons</taxon>
        <taxon>Gunneridae</taxon>
        <taxon>Pentapetalae</taxon>
        <taxon>asterids</taxon>
        <taxon>Ericales</taxon>
        <taxon>Theaceae</taxon>
        <taxon>Camellia</taxon>
    </lineage>
</organism>